<accession>A0ACC6PP19</accession>
<comment type="caution">
    <text evidence="1">The sequence shown here is derived from an EMBL/GenBank/DDBJ whole genome shotgun (WGS) entry which is preliminary data.</text>
</comment>
<gene>
    <name evidence="1" type="ORF">WKI67_07480</name>
</gene>
<reference evidence="1" key="1">
    <citation type="submission" date="2024-03" db="EMBL/GenBank/DDBJ databases">
        <title>Novel Streptomyces species of biotechnological and ecological value are a feature of Machair soil.</title>
        <authorList>
            <person name="Prole J.R."/>
            <person name="Goodfellow M."/>
            <person name="Allenby N."/>
            <person name="Ward A.C."/>
        </authorList>
    </citation>
    <scope>NUCLEOTIDE SEQUENCE</scope>
    <source>
        <strain evidence="1">MS2.AVA.5</strain>
    </source>
</reference>
<evidence type="ECO:0000313" key="2">
    <source>
        <dbReference type="Proteomes" id="UP001377168"/>
    </source>
</evidence>
<sequence>MTPRTDLTRSLLAVVAGIPGLRPATSSTTPFGSRVPWNLDASAVAVRDDVVEIRLVALVLPLPAVLSRAEAALHAVLEGTRWKDALIRLIVTDIDAGALTTADQEQRG</sequence>
<protein>
    <submittedName>
        <fullName evidence="1">Uncharacterized protein</fullName>
    </submittedName>
</protein>
<dbReference type="EMBL" id="JBBKAJ010000022">
    <property type="protein sequence ID" value="MEJ8633233.1"/>
    <property type="molecule type" value="Genomic_DNA"/>
</dbReference>
<keyword evidence="2" id="KW-1185">Reference proteome</keyword>
<evidence type="ECO:0000313" key="1">
    <source>
        <dbReference type="EMBL" id="MEJ8633233.1"/>
    </source>
</evidence>
<dbReference type="Proteomes" id="UP001377168">
    <property type="component" value="Unassembled WGS sequence"/>
</dbReference>
<name>A0ACC6PP19_9ACTN</name>
<organism evidence="1 2">
    <name type="scientific">Streptomyces achmelvichensis</name>
    <dbReference type="NCBI Taxonomy" id="3134111"/>
    <lineage>
        <taxon>Bacteria</taxon>
        <taxon>Bacillati</taxon>
        <taxon>Actinomycetota</taxon>
        <taxon>Actinomycetes</taxon>
        <taxon>Kitasatosporales</taxon>
        <taxon>Streptomycetaceae</taxon>
        <taxon>Streptomyces</taxon>
    </lineage>
</organism>
<proteinExistence type="predicted"/>